<name>A0ABS5G177_9BRAD</name>
<evidence type="ECO:0000256" key="1">
    <source>
        <dbReference type="ARBA" id="ARBA00005495"/>
    </source>
</evidence>
<dbReference type="InterPro" id="IPR006913">
    <property type="entry name" value="CENP-V/GFA"/>
</dbReference>
<feature type="domain" description="CENP-V/GFA" evidence="5">
    <location>
        <begin position="3"/>
        <end position="104"/>
    </location>
</feature>
<keyword evidence="4" id="KW-0456">Lyase</keyword>
<dbReference type="PANTHER" id="PTHR33337:SF40">
    <property type="entry name" value="CENP-V_GFA DOMAIN-CONTAINING PROTEIN-RELATED"/>
    <property type="match status" value="1"/>
</dbReference>
<dbReference type="Pfam" id="PF04828">
    <property type="entry name" value="GFA"/>
    <property type="match status" value="1"/>
</dbReference>
<evidence type="ECO:0000256" key="4">
    <source>
        <dbReference type="ARBA" id="ARBA00023239"/>
    </source>
</evidence>
<dbReference type="EMBL" id="JAFCLK010000004">
    <property type="protein sequence ID" value="MBR1135048.1"/>
    <property type="molecule type" value="Genomic_DNA"/>
</dbReference>
<dbReference type="RefSeq" id="WP_172236171.1">
    <property type="nucleotide sequence ID" value="NZ_JABFDP010000007.1"/>
</dbReference>
<protein>
    <submittedName>
        <fullName evidence="6">GFA family protein</fullName>
    </submittedName>
</protein>
<organism evidence="6 7">
    <name type="scientific">Bradyrhizobium denitrificans</name>
    <dbReference type="NCBI Taxonomy" id="2734912"/>
    <lineage>
        <taxon>Bacteria</taxon>
        <taxon>Pseudomonadati</taxon>
        <taxon>Pseudomonadota</taxon>
        <taxon>Alphaproteobacteria</taxon>
        <taxon>Hyphomicrobiales</taxon>
        <taxon>Nitrobacteraceae</taxon>
        <taxon>Bradyrhizobium</taxon>
    </lineage>
</organism>
<comment type="similarity">
    <text evidence="1">Belongs to the Gfa family.</text>
</comment>
<evidence type="ECO:0000256" key="2">
    <source>
        <dbReference type="ARBA" id="ARBA00022723"/>
    </source>
</evidence>
<dbReference type="PANTHER" id="PTHR33337">
    <property type="entry name" value="GFA DOMAIN-CONTAINING PROTEIN"/>
    <property type="match status" value="1"/>
</dbReference>
<proteinExistence type="inferred from homology"/>
<evidence type="ECO:0000256" key="3">
    <source>
        <dbReference type="ARBA" id="ARBA00022833"/>
    </source>
</evidence>
<gene>
    <name evidence="6" type="ORF">JQ619_04655</name>
</gene>
<evidence type="ECO:0000313" key="6">
    <source>
        <dbReference type="EMBL" id="MBR1135048.1"/>
    </source>
</evidence>
<reference evidence="7" key="1">
    <citation type="journal article" date="2021" name="ISME J.">
        <title>Evolutionary origin and ecological implication of a unique nif island in free-living Bradyrhizobium lineages.</title>
        <authorList>
            <person name="Tao J."/>
        </authorList>
    </citation>
    <scope>NUCLEOTIDE SEQUENCE [LARGE SCALE GENOMIC DNA]</scope>
    <source>
        <strain evidence="7">SZCCT0094</strain>
    </source>
</reference>
<dbReference type="Proteomes" id="UP001314635">
    <property type="component" value="Unassembled WGS sequence"/>
</dbReference>
<accession>A0ABS5G177</accession>
<dbReference type="Gene3D" id="3.90.1590.10">
    <property type="entry name" value="glutathione-dependent formaldehyde- activating enzyme (gfa)"/>
    <property type="match status" value="1"/>
</dbReference>
<dbReference type="InterPro" id="IPR011057">
    <property type="entry name" value="Mss4-like_sf"/>
</dbReference>
<dbReference type="SUPFAM" id="SSF51316">
    <property type="entry name" value="Mss4-like"/>
    <property type="match status" value="1"/>
</dbReference>
<keyword evidence="2" id="KW-0479">Metal-binding</keyword>
<sequence>MIRYGGCLCGAVRFACEGEPINVRVCHCRNCQKAMGSPFFARALFTHDALTIQGEAARFPSSDALDRMFCPRCGTRLFSWRNTRPVVGVALACFDDPNVFAPTEHIWVSAKIGWVSLNDGLPQFPKNPA</sequence>
<evidence type="ECO:0000313" key="7">
    <source>
        <dbReference type="Proteomes" id="UP001314635"/>
    </source>
</evidence>
<evidence type="ECO:0000259" key="5">
    <source>
        <dbReference type="PROSITE" id="PS51891"/>
    </source>
</evidence>
<comment type="caution">
    <text evidence="6">The sequence shown here is derived from an EMBL/GenBank/DDBJ whole genome shotgun (WGS) entry which is preliminary data.</text>
</comment>
<keyword evidence="3" id="KW-0862">Zinc</keyword>
<dbReference type="PROSITE" id="PS51891">
    <property type="entry name" value="CENP_V_GFA"/>
    <property type="match status" value="1"/>
</dbReference>
<keyword evidence="7" id="KW-1185">Reference proteome</keyword>